<dbReference type="EMBL" id="PDCK01000043">
    <property type="protein sequence ID" value="PRQ28756.1"/>
    <property type="molecule type" value="Genomic_DNA"/>
</dbReference>
<keyword evidence="4" id="KW-1185">Reference proteome</keyword>
<gene>
    <name evidence="3" type="ORF">RchiOBHm_Chr5g0006451</name>
</gene>
<evidence type="ECO:0000313" key="4">
    <source>
        <dbReference type="Proteomes" id="UP000238479"/>
    </source>
</evidence>
<dbReference type="Gramene" id="PRQ28756">
    <property type="protein sequence ID" value="PRQ28756"/>
    <property type="gene ID" value="RchiOBHm_Chr5g0006451"/>
</dbReference>
<dbReference type="InterPro" id="IPR050905">
    <property type="entry name" value="Plant_NBS-LRR"/>
</dbReference>
<dbReference type="SUPFAM" id="SSF52540">
    <property type="entry name" value="P-loop containing nucleoside triphosphate hydrolases"/>
    <property type="match status" value="1"/>
</dbReference>
<name>A0A2P6Q3K3_ROSCH</name>
<dbReference type="OMA" id="CHLEAYL"/>
<feature type="domain" description="NB-ARC" evidence="2">
    <location>
        <begin position="1"/>
        <end position="154"/>
    </location>
</feature>
<evidence type="ECO:0000313" key="3">
    <source>
        <dbReference type="EMBL" id="PRQ28756.1"/>
    </source>
</evidence>
<dbReference type="InterPro" id="IPR027417">
    <property type="entry name" value="P-loop_NTPase"/>
</dbReference>
<accession>A0A2P6Q3K3</accession>
<evidence type="ECO:0000256" key="1">
    <source>
        <dbReference type="ARBA" id="ARBA00022821"/>
    </source>
</evidence>
<evidence type="ECO:0000259" key="2">
    <source>
        <dbReference type="Pfam" id="PF00931"/>
    </source>
</evidence>
<dbReference type="GO" id="GO:0016787">
    <property type="term" value="F:hydrolase activity"/>
    <property type="evidence" value="ECO:0007669"/>
    <property type="project" value="UniProtKB-KW"/>
</dbReference>
<organism evidence="3 4">
    <name type="scientific">Rosa chinensis</name>
    <name type="common">China rose</name>
    <dbReference type="NCBI Taxonomy" id="74649"/>
    <lineage>
        <taxon>Eukaryota</taxon>
        <taxon>Viridiplantae</taxon>
        <taxon>Streptophyta</taxon>
        <taxon>Embryophyta</taxon>
        <taxon>Tracheophyta</taxon>
        <taxon>Spermatophyta</taxon>
        <taxon>Magnoliopsida</taxon>
        <taxon>eudicotyledons</taxon>
        <taxon>Gunneridae</taxon>
        <taxon>Pentapetalae</taxon>
        <taxon>rosids</taxon>
        <taxon>fabids</taxon>
        <taxon>Rosales</taxon>
        <taxon>Rosaceae</taxon>
        <taxon>Rosoideae</taxon>
        <taxon>Rosoideae incertae sedis</taxon>
        <taxon>Rosa</taxon>
    </lineage>
</organism>
<dbReference type="Pfam" id="PF00931">
    <property type="entry name" value="NB-ARC"/>
    <property type="match status" value="1"/>
</dbReference>
<comment type="caution">
    <text evidence="3">The sequence shown here is derived from an EMBL/GenBank/DDBJ whole genome shotgun (WGS) entry which is preliminary data.</text>
</comment>
<reference evidence="3 4" key="1">
    <citation type="journal article" date="2018" name="Nat. Genet.">
        <title>The Rosa genome provides new insights in the design of modern roses.</title>
        <authorList>
            <person name="Bendahmane M."/>
        </authorList>
    </citation>
    <scope>NUCLEOTIDE SEQUENCE [LARGE SCALE GENOMIC DNA]</scope>
    <source>
        <strain evidence="4">cv. Old Blush</strain>
    </source>
</reference>
<dbReference type="PANTHER" id="PTHR33463">
    <property type="entry name" value="NB-ARC DOMAIN-CONTAINING PROTEIN-RELATED"/>
    <property type="match status" value="1"/>
</dbReference>
<dbReference type="Gene3D" id="3.40.50.300">
    <property type="entry name" value="P-loop containing nucleotide triphosphate hydrolases"/>
    <property type="match status" value="1"/>
</dbReference>
<keyword evidence="1" id="KW-0611">Plant defense</keyword>
<sequence length="213" mass="23461">MSGLGKSNIVSQINDLILHEEDVDDNTGNSHFDKVLFVTVKNELVSTKASVEDLQKQIADKLQIDLHKENGSSADDALASALAKLRFLIILDDMQTEPSLEAISIPRPSEENRCKVIIVFSSLTMCSDIHVDEKFEIKPLSATEAQELFESEAGIKLSKLGDDTQAIAKKMIDECDGFPVTIILLVPMYNFIPVDLERLSPLRLSAANLGSNF</sequence>
<proteinExistence type="predicted"/>
<dbReference type="STRING" id="74649.A0A2P6Q3K3"/>
<keyword evidence="3" id="KW-0378">Hydrolase</keyword>
<protein>
    <submittedName>
        <fullName evidence="3">Putative P-loop containing nucleoside triphosphate hydrolase</fullName>
    </submittedName>
</protein>
<dbReference type="GO" id="GO:0043531">
    <property type="term" value="F:ADP binding"/>
    <property type="evidence" value="ECO:0007669"/>
    <property type="project" value="InterPro"/>
</dbReference>
<dbReference type="AlphaFoldDB" id="A0A2P6Q3K3"/>
<dbReference type="Proteomes" id="UP000238479">
    <property type="component" value="Chromosome 5"/>
</dbReference>
<dbReference type="InterPro" id="IPR002182">
    <property type="entry name" value="NB-ARC"/>
</dbReference>